<reference evidence="1" key="1">
    <citation type="submission" date="2020-09" db="EMBL/GenBank/DDBJ databases">
        <title>New species isolated from human feces.</title>
        <authorList>
            <person name="Kitahara M."/>
            <person name="Shigeno Y."/>
            <person name="Shime M."/>
            <person name="Matsumoto Y."/>
            <person name="Nakamura S."/>
            <person name="Motooka D."/>
            <person name="Fukuoka S."/>
            <person name="Nishikawa H."/>
            <person name="Benno Y."/>
        </authorList>
    </citation>
    <scope>NUCLEOTIDE SEQUENCE</scope>
    <source>
        <strain evidence="1">MM59</strain>
    </source>
</reference>
<dbReference type="InterPro" id="IPR056076">
    <property type="entry name" value="DUF7659"/>
</dbReference>
<evidence type="ECO:0000313" key="1">
    <source>
        <dbReference type="EMBL" id="BCK84981.1"/>
    </source>
</evidence>
<name>A0A810QHJ6_9FIRM</name>
<dbReference type="KEGG" id="pfaa:MM59RIKEN_23000"/>
<dbReference type="Proteomes" id="UP000679848">
    <property type="component" value="Chromosome"/>
</dbReference>
<gene>
    <name evidence="1" type="ORF">MM59RIKEN_23000</name>
</gene>
<evidence type="ECO:0000313" key="2">
    <source>
        <dbReference type="Proteomes" id="UP000679848"/>
    </source>
</evidence>
<dbReference type="AlphaFoldDB" id="A0A810QHJ6"/>
<proteinExistence type="predicted"/>
<dbReference type="Pfam" id="PF24692">
    <property type="entry name" value="DUF7659"/>
    <property type="match status" value="1"/>
</dbReference>
<accession>A0A810QHJ6</accession>
<dbReference type="EMBL" id="AP023420">
    <property type="protein sequence ID" value="BCK84981.1"/>
    <property type="molecule type" value="Genomic_DNA"/>
</dbReference>
<organism evidence="1 2">
    <name type="scientific">Pusillibacter faecalis</name>
    <dbReference type="NCBI Taxonomy" id="2714358"/>
    <lineage>
        <taxon>Bacteria</taxon>
        <taxon>Bacillati</taxon>
        <taxon>Bacillota</taxon>
        <taxon>Clostridia</taxon>
        <taxon>Eubacteriales</taxon>
        <taxon>Oscillospiraceae</taxon>
        <taxon>Pusillibacter</taxon>
    </lineage>
</organism>
<protein>
    <submittedName>
        <fullName evidence="1">Uncharacterized protein</fullName>
    </submittedName>
</protein>
<dbReference type="RefSeq" id="WP_055179989.1">
    <property type="nucleotide sequence ID" value="NZ_AP023420.1"/>
</dbReference>
<sequence length="144" mass="16914">MNQYRELLQKHQQEVNVLPIRYAFGEQQFREMMNAWGLDPEKDLDKIYRLGDAGGFYLRTDARLVCDTFCRLKEEREAAIAEDKTGDGFIYQMFLCELSNHEYNYTEDVEETLDALGYTWEQIMADKRLLHGLKMAQKKITGQG</sequence>
<keyword evidence="2" id="KW-1185">Reference proteome</keyword>